<proteinExistence type="predicted"/>
<evidence type="ECO:0000313" key="3">
    <source>
        <dbReference type="EMBL" id="GHO59991.1"/>
    </source>
</evidence>
<comment type="caution">
    <text evidence="3">The sequence shown here is derived from an EMBL/GenBank/DDBJ whole genome shotgun (WGS) entry which is preliminary data.</text>
</comment>
<name>A0ABQ3V488_9CHLR</name>
<evidence type="ECO:0000256" key="1">
    <source>
        <dbReference type="SAM" id="MobiDB-lite"/>
    </source>
</evidence>
<evidence type="ECO:0000256" key="2">
    <source>
        <dbReference type="SAM" id="Phobius"/>
    </source>
</evidence>
<keyword evidence="2" id="KW-1133">Transmembrane helix</keyword>
<keyword evidence="4" id="KW-1185">Reference proteome</keyword>
<organism evidence="3 4">
    <name type="scientific">Ktedonobacter robiniae</name>
    <dbReference type="NCBI Taxonomy" id="2778365"/>
    <lineage>
        <taxon>Bacteria</taxon>
        <taxon>Bacillati</taxon>
        <taxon>Chloroflexota</taxon>
        <taxon>Ktedonobacteria</taxon>
        <taxon>Ktedonobacterales</taxon>
        <taxon>Ktedonobacteraceae</taxon>
        <taxon>Ktedonobacter</taxon>
    </lineage>
</organism>
<protein>
    <submittedName>
        <fullName evidence="3">Uncharacterized protein</fullName>
    </submittedName>
</protein>
<feature type="compositionally biased region" description="Basic and acidic residues" evidence="1">
    <location>
        <begin position="1"/>
        <end position="12"/>
    </location>
</feature>
<reference evidence="3 4" key="1">
    <citation type="journal article" date="2021" name="Int. J. Syst. Evol. Microbiol.">
        <title>Reticulibacter mediterranei gen. nov., sp. nov., within the new family Reticulibacteraceae fam. nov., and Ktedonospora formicarum gen. nov., sp. nov., Ktedonobacter robiniae sp. nov., Dictyobacter formicarum sp. nov. and Dictyobacter arantiisoli sp. nov., belonging to the class Ktedonobacteria.</title>
        <authorList>
            <person name="Yabe S."/>
            <person name="Zheng Y."/>
            <person name="Wang C.M."/>
            <person name="Sakai Y."/>
            <person name="Abe K."/>
            <person name="Yokota A."/>
            <person name="Donadio S."/>
            <person name="Cavaletti L."/>
            <person name="Monciardini P."/>
        </authorList>
    </citation>
    <scope>NUCLEOTIDE SEQUENCE [LARGE SCALE GENOMIC DNA]</scope>
    <source>
        <strain evidence="3 4">SOSP1-30</strain>
    </source>
</reference>
<dbReference type="RefSeq" id="WP_201376113.1">
    <property type="nucleotide sequence ID" value="NZ_BNJG01000003.1"/>
</dbReference>
<keyword evidence="2" id="KW-0812">Transmembrane</keyword>
<feature type="region of interest" description="Disordered" evidence="1">
    <location>
        <begin position="1"/>
        <end position="53"/>
    </location>
</feature>
<dbReference type="EMBL" id="BNJG01000003">
    <property type="protein sequence ID" value="GHO59991.1"/>
    <property type="molecule type" value="Genomic_DNA"/>
</dbReference>
<sequence length="207" mass="22490">MPATLEEKESRLAPRSLVVRRRPMSSPGKAPAVQTARASQFAKPRVQRPVPTEEVPEFLREASPQPKMSRGGSWLLPLGLGMLCALLLALAGSVVVTWSSTFMDDVRYGYPRTTHVDHIVGHELDPRVPTHFTALNLRGQVVIFEVPGGDPEHARLLQGPHLVGTGADLAPVLLTFSGDAKHPDLVVTVNGLQVLFHNTGTSYAPMR</sequence>
<keyword evidence="2" id="KW-0472">Membrane</keyword>
<dbReference type="Proteomes" id="UP000654345">
    <property type="component" value="Unassembled WGS sequence"/>
</dbReference>
<gene>
    <name evidence="3" type="ORF">KSB_84660</name>
</gene>
<feature type="transmembrane region" description="Helical" evidence="2">
    <location>
        <begin position="74"/>
        <end position="98"/>
    </location>
</feature>
<accession>A0ABQ3V488</accession>
<evidence type="ECO:0000313" key="4">
    <source>
        <dbReference type="Proteomes" id="UP000654345"/>
    </source>
</evidence>